<dbReference type="InterPro" id="IPR020846">
    <property type="entry name" value="MFS_dom"/>
</dbReference>
<dbReference type="Pfam" id="PF11700">
    <property type="entry name" value="ATG22"/>
    <property type="match status" value="1"/>
</dbReference>
<organism evidence="8 9">
    <name type="scientific">Pseudonocardia charpentierae</name>
    <dbReference type="NCBI Taxonomy" id="3075545"/>
    <lineage>
        <taxon>Bacteria</taxon>
        <taxon>Bacillati</taxon>
        <taxon>Actinomycetota</taxon>
        <taxon>Actinomycetes</taxon>
        <taxon>Pseudonocardiales</taxon>
        <taxon>Pseudonocardiaceae</taxon>
        <taxon>Pseudonocardia</taxon>
    </lineage>
</organism>
<proteinExistence type="predicted"/>
<reference evidence="9" key="1">
    <citation type="submission" date="2023-07" db="EMBL/GenBank/DDBJ databases">
        <title>30 novel species of actinomycetes from the DSMZ collection.</title>
        <authorList>
            <person name="Nouioui I."/>
        </authorList>
    </citation>
    <scope>NUCLEOTIDE SEQUENCE [LARGE SCALE GENOMIC DNA]</scope>
    <source>
        <strain evidence="9">DSM 45834</strain>
    </source>
</reference>
<name>A0ABU2NFV7_9PSEU</name>
<dbReference type="InterPro" id="IPR036259">
    <property type="entry name" value="MFS_trans_sf"/>
</dbReference>
<evidence type="ECO:0000256" key="4">
    <source>
        <dbReference type="ARBA" id="ARBA00022989"/>
    </source>
</evidence>
<protein>
    <submittedName>
        <fullName evidence="8">MFS transporter</fullName>
    </submittedName>
</protein>
<dbReference type="SUPFAM" id="SSF103473">
    <property type="entry name" value="MFS general substrate transporter"/>
    <property type="match status" value="1"/>
</dbReference>
<comment type="caution">
    <text evidence="8">The sequence shown here is derived from an EMBL/GenBank/DDBJ whole genome shotgun (WGS) entry which is preliminary data.</text>
</comment>
<feature type="transmembrane region" description="Helical" evidence="6">
    <location>
        <begin position="115"/>
        <end position="135"/>
    </location>
</feature>
<evidence type="ECO:0000256" key="3">
    <source>
        <dbReference type="ARBA" id="ARBA00022692"/>
    </source>
</evidence>
<feature type="domain" description="Major facilitator superfamily (MFS) profile" evidence="7">
    <location>
        <begin position="23"/>
        <end position="430"/>
    </location>
</feature>
<dbReference type="PANTHER" id="PTHR23519">
    <property type="entry name" value="AUTOPHAGY-RELATED PROTEIN 22"/>
    <property type="match status" value="1"/>
</dbReference>
<evidence type="ECO:0000259" key="7">
    <source>
        <dbReference type="PROSITE" id="PS50850"/>
    </source>
</evidence>
<dbReference type="Gene3D" id="1.20.1250.20">
    <property type="entry name" value="MFS general substrate transporter like domains"/>
    <property type="match status" value="1"/>
</dbReference>
<feature type="transmembrane region" description="Helical" evidence="6">
    <location>
        <begin position="27"/>
        <end position="47"/>
    </location>
</feature>
<comment type="subcellular location">
    <subcellularLocation>
        <location evidence="1">Cell membrane</location>
        <topology evidence="1">Multi-pass membrane protein</topology>
    </subcellularLocation>
</comment>
<feature type="transmembrane region" description="Helical" evidence="6">
    <location>
        <begin position="318"/>
        <end position="336"/>
    </location>
</feature>
<evidence type="ECO:0000313" key="9">
    <source>
        <dbReference type="Proteomes" id="UP001183202"/>
    </source>
</evidence>
<evidence type="ECO:0000256" key="5">
    <source>
        <dbReference type="ARBA" id="ARBA00023136"/>
    </source>
</evidence>
<dbReference type="PANTHER" id="PTHR23519:SF1">
    <property type="entry name" value="AUTOPHAGY-RELATED PROTEIN 22"/>
    <property type="match status" value="1"/>
</dbReference>
<feature type="transmembrane region" description="Helical" evidence="6">
    <location>
        <begin position="196"/>
        <end position="214"/>
    </location>
</feature>
<dbReference type="Proteomes" id="UP001183202">
    <property type="component" value="Unassembled WGS sequence"/>
</dbReference>
<dbReference type="RefSeq" id="WP_311559347.1">
    <property type="nucleotide sequence ID" value="NZ_JAVREJ010000022.1"/>
</dbReference>
<gene>
    <name evidence="8" type="ORF">RM445_25290</name>
</gene>
<keyword evidence="2" id="KW-0813">Transport</keyword>
<keyword evidence="5 6" id="KW-0472">Membrane</keyword>
<feature type="transmembrane region" description="Helical" evidence="6">
    <location>
        <begin position="376"/>
        <end position="401"/>
    </location>
</feature>
<dbReference type="InterPro" id="IPR050495">
    <property type="entry name" value="ATG22/LtaA_families"/>
</dbReference>
<accession>A0ABU2NFV7</accession>
<sequence length="443" mass="45442">MATGRAAAGPWSSTTVIAWGVWNAGAAAYHAVILTFVFSVYLTSAVGRDLPGPISADAWLGYAMSVAGLVVAVLAPVTGQRADVAGRRKRATLVWTALTVASMAALCTIRQDWHWLALGLVLLGLGSVFAELASVSYNAMLCQIATPATMGRVSGFGWSMGFVGGIVLLPVVYVGLIAGDGGLVGAPTADGFNIRLVALVAAVWFAVLAVPLFVTVPEMPPAADAGDRPGVSTSYRQLGRDLRELYSVNRPALWFLGASALYRDGLAAIATFTAVLAVKVYGVDAAHVLLYGVAANVVAAAGALAGGVLEDRVGSKTVIVGSLLGLLLSGVVLLFVSGPAMFWILGLMAAVFLGPTHSSSRTFLARLAPAGRIGQLFGLYATTGRAATFLGPLLFGLFIALSGEQRAGIVGILLLLLAGLLALLPVPASPPGGSRQPVARSHP</sequence>
<evidence type="ECO:0000256" key="6">
    <source>
        <dbReference type="SAM" id="Phobius"/>
    </source>
</evidence>
<keyword evidence="4 6" id="KW-1133">Transmembrane helix</keyword>
<evidence type="ECO:0000313" key="8">
    <source>
        <dbReference type="EMBL" id="MDT0352841.1"/>
    </source>
</evidence>
<dbReference type="PROSITE" id="PS50850">
    <property type="entry name" value="MFS"/>
    <property type="match status" value="1"/>
</dbReference>
<feature type="transmembrane region" description="Helical" evidence="6">
    <location>
        <begin position="156"/>
        <end position="176"/>
    </location>
</feature>
<feature type="transmembrane region" description="Helical" evidence="6">
    <location>
        <begin position="407"/>
        <end position="426"/>
    </location>
</feature>
<feature type="transmembrane region" description="Helical" evidence="6">
    <location>
        <begin position="288"/>
        <end position="309"/>
    </location>
</feature>
<evidence type="ECO:0000256" key="2">
    <source>
        <dbReference type="ARBA" id="ARBA00022448"/>
    </source>
</evidence>
<feature type="transmembrane region" description="Helical" evidence="6">
    <location>
        <begin position="252"/>
        <end position="276"/>
    </location>
</feature>
<dbReference type="EMBL" id="JAVREJ010000022">
    <property type="protein sequence ID" value="MDT0352841.1"/>
    <property type="molecule type" value="Genomic_DNA"/>
</dbReference>
<evidence type="ECO:0000256" key="1">
    <source>
        <dbReference type="ARBA" id="ARBA00004651"/>
    </source>
</evidence>
<dbReference type="InterPro" id="IPR024671">
    <property type="entry name" value="Atg22-like"/>
</dbReference>
<keyword evidence="3 6" id="KW-0812">Transmembrane</keyword>
<feature type="transmembrane region" description="Helical" evidence="6">
    <location>
        <begin position="59"/>
        <end position="79"/>
    </location>
</feature>
<feature type="transmembrane region" description="Helical" evidence="6">
    <location>
        <begin position="91"/>
        <end position="109"/>
    </location>
</feature>
<keyword evidence="9" id="KW-1185">Reference proteome</keyword>